<dbReference type="OrthoDB" id="5783533at2759"/>
<dbReference type="AlphaFoldDB" id="A0A3P7KZ64"/>
<sequence length="150" mass="17121">MQNHLEDSTLQIAGSASLFYIIRKVAMNRDTKKRVVSALLSGMETHMEEQVMVRNCCLSLCQFEIPQEILFDYSRLAILLVTVLQHHNADNLTQRIVVFLLNSMACHVEGDQKVQVGSFGAIECYYNRHDQFLCTDDTRSDSTKTDDKCL</sequence>
<name>A0A3P7KZ64_STRVU</name>
<feature type="domain" description="Protein zer-1 homolog-like C-terminal" evidence="2">
    <location>
        <begin position="1"/>
        <end position="124"/>
    </location>
</feature>
<dbReference type="EMBL" id="UYYB01025506">
    <property type="protein sequence ID" value="VDM72472.1"/>
    <property type="molecule type" value="Genomic_DNA"/>
</dbReference>
<protein>
    <recommendedName>
        <fullName evidence="2">Protein zer-1 homolog-like C-terminal domain-containing protein</fullName>
    </recommendedName>
</protein>
<dbReference type="InterPro" id="IPR051341">
    <property type="entry name" value="Zyg-11_UBL_adapter"/>
</dbReference>
<dbReference type="Pfam" id="PF22964">
    <property type="entry name" value="ZER1-like_2nd"/>
    <property type="match status" value="1"/>
</dbReference>
<reference evidence="3 4" key="1">
    <citation type="submission" date="2018-11" db="EMBL/GenBank/DDBJ databases">
        <authorList>
            <consortium name="Pathogen Informatics"/>
        </authorList>
    </citation>
    <scope>NUCLEOTIDE SEQUENCE [LARGE SCALE GENOMIC DNA]</scope>
</reference>
<evidence type="ECO:0000313" key="4">
    <source>
        <dbReference type="Proteomes" id="UP000270094"/>
    </source>
</evidence>
<accession>A0A3P7KZ64</accession>
<keyword evidence="4" id="KW-1185">Reference proteome</keyword>
<keyword evidence="1" id="KW-0833">Ubl conjugation pathway</keyword>
<proteinExistence type="predicted"/>
<organism evidence="3 4">
    <name type="scientific">Strongylus vulgaris</name>
    <name type="common">Blood worm</name>
    <dbReference type="NCBI Taxonomy" id="40348"/>
    <lineage>
        <taxon>Eukaryota</taxon>
        <taxon>Metazoa</taxon>
        <taxon>Ecdysozoa</taxon>
        <taxon>Nematoda</taxon>
        <taxon>Chromadorea</taxon>
        <taxon>Rhabditida</taxon>
        <taxon>Rhabditina</taxon>
        <taxon>Rhabditomorpha</taxon>
        <taxon>Strongyloidea</taxon>
        <taxon>Strongylidae</taxon>
        <taxon>Strongylus</taxon>
    </lineage>
</organism>
<dbReference type="GO" id="GO:0031462">
    <property type="term" value="C:Cul2-RING ubiquitin ligase complex"/>
    <property type="evidence" value="ECO:0007669"/>
    <property type="project" value="TreeGrafter"/>
</dbReference>
<evidence type="ECO:0000259" key="2">
    <source>
        <dbReference type="Pfam" id="PF22964"/>
    </source>
</evidence>
<gene>
    <name evidence="3" type="ORF">SVUK_LOCUS7470</name>
</gene>
<evidence type="ECO:0000256" key="1">
    <source>
        <dbReference type="ARBA" id="ARBA00022786"/>
    </source>
</evidence>
<dbReference type="PANTHER" id="PTHR12904:SF23">
    <property type="entry name" value="PROTEIN ZER-1 HOMOLOG"/>
    <property type="match status" value="1"/>
</dbReference>
<dbReference type="Proteomes" id="UP000270094">
    <property type="component" value="Unassembled WGS sequence"/>
</dbReference>
<dbReference type="InterPro" id="IPR055142">
    <property type="entry name" value="ZER1-like_C"/>
</dbReference>
<dbReference type="PANTHER" id="PTHR12904">
    <property type="match status" value="1"/>
</dbReference>
<evidence type="ECO:0000313" key="3">
    <source>
        <dbReference type="EMBL" id="VDM72472.1"/>
    </source>
</evidence>